<dbReference type="SUPFAM" id="SSF46785">
    <property type="entry name" value="Winged helix' DNA-binding domain"/>
    <property type="match status" value="1"/>
</dbReference>
<dbReference type="PANTHER" id="PTHR33164">
    <property type="entry name" value="TRANSCRIPTIONAL REGULATOR, MARR FAMILY"/>
    <property type="match status" value="1"/>
</dbReference>
<dbReference type="Gene3D" id="1.10.10.10">
    <property type="entry name" value="Winged helix-like DNA-binding domain superfamily/Winged helix DNA-binding domain"/>
    <property type="match status" value="1"/>
</dbReference>
<keyword evidence="4" id="KW-1185">Reference proteome</keyword>
<dbReference type="InterPro" id="IPR036390">
    <property type="entry name" value="WH_DNA-bd_sf"/>
</dbReference>
<dbReference type="GO" id="GO:0006950">
    <property type="term" value="P:response to stress"/>
    <property type="evidence" value="ECO:0007669"/>
    <property type="project" value="TreeGrafter"/>
</dbReference>
<dbReference type="InterPro" id="IPR000835">
    <property type="entry name" value="HTH_MarR-typ"/>
</dbReference>
<dbReference type="SMART" id="SM00347">
    <property type="entry name" value="HTH_MARR"/>
    <property type="match status" value="1"/>
</dbReference>
<accession>A0A1H6CVR8</accession>
<keyword evidence="3" id="KW-0238">DNA-binding</keyword>
<evidence type="ECO:0000313" key="3">
    <source>
        <dbReference type="EMBL" id="SEG77121.1"/>
    </source>
</evidence>
<dbReference type="PRINTS" id="PR00598">
    <property type="entry name" value="HTHMARR"/>
</dbReference>
<feature type="region of interest" description="Disordered" evidence="1">
    <location>
        <begin position="143"/>
        <end position="162"/>
    </location>
</feature>
<dbReference type="GO" id="GO:0003700">
    <property type="term" value="F:DNA-binding transcription factor activity"/>
    <property type="evidence" value="ECO:0007669"/>
    <property type="project" value="InterPro"/>
</dbReference>
<proteinExistence type="predicted"/>
<dbReference type="InterPro" id="IPR036388">
    <property type="entry name" value="WH-like_DNA-bd_sf"/>
</dbReference>
<dbReference type="RefSeq" id="WP_103887949.1">
    <property type="nucleotide sequence ID" value="NZ_FNVU01000010.1"/>
</dbReference>
<dbReference type="Proteomes" id="UP000236754">
    <property type="component" value="Unassembled WGS sequence"/>
</dbReference>
<evidence type="ECO:0000256" key="1">
    <source>
        <dbReference type="SAM" id="MobiDB-lite"/>
    </source>
</evidence>
<dbReference type="Pfam" id="PF12802">
    <property type="entry name" value="MarR_2"/>
    <property type="match status" value="1"/>
</dbReference>
<organism evidence="3 4">
    <name type="scientific">Actinacidiphila yanglinensis</name>
    <dbReference type="NCBI Taxonomy" id="310779"/>
    <lineage>
        <taxon>Bacteria</taxon>
        <taxon>Bacillati</taxon>
        <taxon>Actinomycetota</taxon>
        <taxon>Actinomycetes</taxon>
        <taxon>Kitasatosporales</taxon>
        <taxon>Streptomycetaceae</taxon>
        <taxon>Actinacidiphila</taxon>
    </lineage>
</organism>
<gene>
    <name evidence="3" type="ORF">SAMN05216223_110175</name>
</gene>
<dbReference type="InterPro" id="IPR039422">
    <property type="entry name" value="MarR/SlyA-like"/>
</dbReference>
<dbReference type="AlphaFoldDB" id="A0A1H6CVR8"/>
<sequence length="162" mass="17595">MDATPAPLTRLQTLPSWLLGRAAARGHRLVAEHLAREGIRMPHHAVLCGIAEHEPLAQAELSRIVRIDPKDMVAVLNDLQARELITRARDPRDARKNALTLTPPGRDLLGRLEGLGDEANHALLAPLTPEEGRQLTALLHRLIEPGDAEGEPAEGTDAGGRR</sequence>
<evidence type="ECO:0000313" key="4">
    <source>
        <dbReference type="Proteomes" id="UP000236754"/>
    </source>
</evidence>
<dbReference type="GO" id="GO:0003677">
    <property type="term" value="F:DNA binding"/>
    <property type="evidence" value="ECO:0007669"/>
    <property type="project" value="UniProtKB-KW"/>
</dbReference>
<dbReference type="PANTHER" id="PTHR33164:SF43">
    <property type="entry name" value="HTH-TYPE TRANSCRIPTIONAL REPRESSOR YETL"/>
    <property type="match status" value="1"/>
</dbReference>
<reference evidence="3 4" key="1">
    <citation type="submission" date="2016-10" db="EMBL/GenBank/DDBJ databases">
        <authorList>
            <person name="de Groot N.N."/>
        </authorList>
    </citation>
    <scope>NUCLEOTIDE SEQUENCE [LARGE SCALE GENOMIC DNA]</scope>
    <source>
        <strain evidence="3 4">CGMCC 4.2023</strain>
    </source>
</reference>
<protein>
    <submittedName>
        <fullName evidence="3">DNA-binding transcriptional regulator, MarR family</fullName>
    </submittedName>
</protein>
<dbReference type="EMBL" id="FNVU01000010">
    <property type="protein sequence ID" value="SEG77121.1"/>
    <property type="molecule type" value="Genomic_DNA"/>
</dbReference>
<name>A0A1H6CVR8_9ACTN</name>
<dbReference type="PROSITE" id="PS50995">
    <property type="entry name" value="HTH_MARR_2"/>
    <property type="match status" value="1"/>
</dbReference>
<feature type="domain" description="HTH marR-type" evidence="2">
    <location>
        <begin position="1"/>
        <end position="144"/>
    </location>
</feature>
<dbReference type="OrthoDB" id="4826718at2"/>
<evidence type="ECO:0000259" key="2">
    <source>
        <dbReference type="PROSITE" id="PS50995"/>
    </source>
</evidence>